<evidence type="ECO:0000256" key="2">
    <source>
        <dbReference type="ARBA" id="ARBA00022692"/>
    </source>
</evidence>
<dbReference type="InterPro" id="IPR038770">
    <property type="entry name" value="Na+/solute_symporter_sf"/>
</dbReference>
<proteinExistence type="predicted"/>
<feature type="transmembrane region" description="Helical" evidence="5">
    <location>
        <begin position="70"/>
        <end position="94"/>
    </location>
</feature>
<comment type="caution">
    <text evidence="6">The sequence shown here is derived from an EMBL/GenBank/DDBJ whole genome shotgun (WGS) entry which is preliminary data.</text>
</comment>
<evidence type="ECO:0000313" key="7">
    <source>
        <dbReference type="Proteomes" id="UP000620327"/>
    </source>
</evidence>
<feature type="transmembrane region" description="Helical" evidence="5">
    <location>
        <begin position="163"/>
        <end position="182"/>
    </location>
</feature>
<evidence type="ECO:0000256" key="1">
    <source>
        <dbReference type="ARBA" id="ARBA00004141"/>
    </source>
</evidence>
<sequence length="320" mass="34454">MNKLQALNTWMTPKMPLLILGALALGLLFPDQIGLLCPAVSALMMFQTFANSLGSSVQDLGRVLSHPKPVLITMLSLHLLMPLAALGIGSMCFPDQPLYTLSLVLMEGSPAAVSSLMWIVIGGGSVELCLSIILLDTMLSPVILPLTLRLLCGSVVELDTLGMIRDLFVMIVVPAALAMVLCRLLGQSICAKAKQRLSPFSKLALLVIICANVTRCAPFLHELNRELVLLLCITLAMRLIGLGLGFLLSTLFRFPYPVELTVTVNSSMRNNAAAATLAAQYFPSEVVFSPSVSPLFSQLTSSLAVRALQKRQQKIDHPAS</sequence>
<dbReference type="EMBL" id="JACOQI010000004">
    <property type="protein sequence ID" value="MBC5769890.1"/>
    <property type="molecule type" value="Genomic_DNA"/>
</dbReference>
<keyword evidence="4 5" id="KW-0472">Membrane</keyword>
<protein>
    <submittedName>
        <fullName evidence="6">Bile acid:sodium symporter family protein</fullName>
    </submittedName>
</protein>
<keyword evidence="7" id="KW-1185">Reference proteome</keyword>
<dbReference type="AlphaFoldDB" id="A0A923MFS0"/>
<comment type="subcellular location">
    <subcellularLocation>
        <location evidence="1">Membrane</location>
        <topology evidence="1">Multi-pass membrane protein</topology>
    </subcellularLocation>
</comment>
<dbReference type="InterPro" id="IPR004710">
    <property type="entry name" value="Bilac:Na_transpt"/>
</dbReference>
<keyword evidence="2 5" id="KW-0812">Transmembrane</keyword>
<dbReference type="RefSeq" id="WP_187014239.1">
    <property type="nucleotide sequence ID" value="NZ_JACOQI010000004.1"/>
</dbReference>
<dbReference type="Pfam" id="PF01758">
    <property type="entry name" value="SBF"/>
    <property type="match status" value="1"/>
</dbReference>
<name>A0A923MFS0_9FIRM</name>
<dbReference type="PANTHER" id="PTHR10361:SF28">
    <property type="entry name" value="P3 PROTEIN-RELATED"/>
    <property type="match status" value="1"/>
</dbReference>
<dbReference type="Gene3D" id="1.20.1530.20">
    <property type="match status" value="1"/>
</dbReference>
<accession>A0A923MFS0</accession>
<dbReference type="Proteomes" id="UP000620327">
    <property type="component" value="Unassembled WGS sequence"/>
</dbReference>
<keyword evidence="3 5" id="KW-1133">Transmembrane helix</keyword>
<dbReference type="PANTHER" id="PTHR10361">
    <property type="entry name" value="SODIUM-BILE ACID COTRANSPORTER"/>
    <property type="match status" value="1"/>
</dbReference>
<reference evidence="6" key="1">
    <citation type="submission" date="2020-08" db="EMBL/GenBank/DDBJ databases">
        <title>Genome public.</title>
        <authorList>
            <person name="Liu C."/>
            <person name="Sun Q."/>
        </authorList>
    </citation>
    <scope>NUCLEOTIDE SEQUENCE</scope>
    <source>
        <strain evidence="6">BX15</strain>
    </source>
</reference>
<dbReference type="GO" id="GO:0016020">
    <property type="term" value="C:membrane"/>
    <property type="evidence" value="ECO:0007669"/>
    <property type="project" value="UniProtKB-SubCell"/>
</dbReference>
<evidence type="ECO:0000256" key="5">
    <source>
        <dbReference type="SAM" id="Phobius"/>
    </source>
</evidence>
<evidence type="ECO:0000256" key="3">
    <source>
        <dbReference type="ARBA" id="ARBA00022989"/>
    </source>
</evidence>
<dbReference type="InterPro" id="IPR002657">
    <property type="entry name" value="BilAc:Na_symport/Acr3"/>
</dbReference>
<feature type="transmembrane region" description="Helical" evidence="5">
    <location>
        <begin position="115"/>
        <end position="143"/>
    </location>
</feature>
<organism evidence="6 7">
    <name type="scientific">Dysosmobacter segnis</name>
    <dbReference type="NCBI Taxonomy" id="2763042"/>
    <lineage>
        <taxon>Bacteria</taxon>
        <taxon>Bacillati</taxon>
        <taxon>Bacillota</taxon>
        <taxon>Clostridia</taxon>
        <taxon>Eubacteriales</taxon>
        <taxon>Oscillospiraceae</taxon>
        <taxon>Dysosmobacter</taxon>
    </lineage>
</organism>
<feature type="transmembrane region" description="Helical" evidence="5">
    <location>
        <begin position="227"/>
        <end position="248"/>
    </location>
</feature>
<gene>
    <name evidence="6" type="ORF">H8Z83_06055</name>
</gene>
<evidence type="ECO:0000313" key="6">
    <source>
        <dbReference type="EMBL" id="MBC5769890.1"/>
    </source>
</evidence>
<evidence type="ECO:0000256" key="4">
    <source>
        <dbReference type="ARBA" id="ARBA00023136"/>
    </source>
</evidence>